<reference evidence="5" key="1">
    <citation type="journal article" date="2020" name="Phytopathology">
        <title>Genome Sequence Resources of Colletotrichum truncatum, C. plurivorum, C. musicola, and C. sojae: Four Species Pathogenic to Soybean (Glycine max).</title>
        <authorList>
            <person name="Rogerio F."/>
            <person name="Boufleur T.R."/>
            <person name="Ciampi-Guillardi M."/>
            <person name="Sukno S.A."/>
            <person name="Thon M.R."/>
            <person name="Massola Junior N.S."/>
            <person name="Baroncelli R."/>
        </authorList>
    </citation>
    <scope>NUCLEOTIDE SEQUENCE</scope>
    <source>
        <strain evidence="5">LFN0074</strain>
    </source>
</reference>
<dbReference type="OrthoDB" id="10260355at2759"/>
<dbReference type="Proteomes" id="UP000639643">
    <property type="component" value="Unassembled WGS sequence"/>
</dbReference>
<dbReference type="PRINTS" id="PR00469">
    <property type="entry name" value="PNDRDTASEII"/>
</dbReference>
<keyword evidence="6" id="KW-1185">Reference proteome</keyword>
<proteinExistence type="inferred from homology"/>
<evidence type="ECO:0000256" key="2">
    <source>
        <dbReference type="ARBA" id="ARBA00022630"/>
    </source>
</evidence>
<dbReference type="PRINTS" id="PR00368">
    <property type="entry name" value="FADPNR"/>
</dbReference>
<keyword evidence="2" id="KW-0285">Flavoprotein</keyword>
<evidence type="ECO:0000259" key="4">
    <source>
        <dbReference type="Pfam" id="PF07992"/>
    </source>
</evidence>
<organism evidence="5 6">
    <name type="scientific">Colletotrichum musicola</name>
    <dbReference type="NCBI Taxonomy" id="2175873"/>
    <lineage>
        <taxon>Eukaryota</taxon>
        <taxon>Fungi</taxon>
        <taxon>Dikarya</taxon>
        <taxon>Ascomycota</taxon>
        <taxon>Pezizomycotina</taxon>
        <taxon>Sordariomycetes</taxon>
        <taxon>Hypocreomycetidae</taxon>
        <taxon>Glomerellales</taxon>
        <taxon>Glomerellaceae</taxon>
        <taxon>Colletotrichum</taxon>
        <taxon>Colletotrichum orchidearum species complex</taxon>
    </lineage>
</organism>
<dbReference type="PANTHER" id="PTHR48105">
    <property type="entry name" value="THIOREDOXIN REDUCTASE 1-RELATED-RELATED"/>
    <property type="match status" value="1"/>
</dbReference>
<dbReference type="InterPro" id="IPR050097">
    <property type="entry name" value="Ferredoxin-NADP_redctase_2"/>
</dbReference>
<evidence type="ECO:0000256" key="1">
    <source>
        <dbReference type="ARBA" id="ARBA00009333"/>
    </source>
</evidence>
<keyword evidence="3" id="KW-0560">Oxidoreductase</keyword>
<comment type="caution">
    <text evidence="5">The sequence shown here is derived from an EMBL/GenBank/DDBJ whole genome shotgun (WGS) entry which is preliminary data.</text>
</comment>
<dbReference type="Gene3D" id="3.50.50.60">
    <property type="entry name" value="FAD/NAD(P)-binding domain"/>
    <property type="match status" value="2"/>
</dbReference>
<dbReference type="GO" id="GO:0097237">
    <property type="term" value="P:cellular response to toxic substance"/>
    <property type="evidence" value="ECO:0007669"/>
    <property type="project" value="UniProtKB-ARBA"/>
</dbReference>
<dbReference type="Pfam" id="PF07992">
    <property type="entry name" value="Pyr_redox_2"/>
    <property type="match status" value="1"/>
</dbReference>
<evidence type="ECO:0000256" key="3">
    <source>
        <dbReference type="ARBA" id="ARBA00023002"/>
    </source>
</evidence>
<dbReference type="InterPro" id="IPR023753">
    <property type="entry name" value="FAD/NAD-binding_dom"/>
</dbReference>
<sequence>MSVTPLFDVLVIGAGPAGLATATGLARQLYHAVVFSDDSFRNAHSAYMHNFPGWDHQAPGAFRNKAKDDLSRYKTIQFEDTSITLVEKTSEGGFRVTDAQGRAWLGRKLVLAQGSEDQFLGIPGYTECWGKGIFHCLFCHGYEDRGLPSSGVLCVGPHAGSPAMALHLSRMARRLTEKVTLYTNADLELAEELKRLLETDRDARDARISVDERKIVGLSMARDDQAGDEVGLVHDHDHGHVAITFEDGQSVTEGFIAHQPTARPRGPFAEQLGLELQASGDIMVKQPFYETSIRGVFAAGDCATPIKAVPQAVAMGTVTAAGLAFQLGAELAQVE</sequence>
<gene>
    <name evidence="5" type="ORF">CMUS01_12242</name>
</gene>
<dbReference type="SUPFAM" id="SSF51905">
    <property type="entry name" value="FAD/NAD(P)-binding domain"/>
    <property type="match status" value="1"/>
</dbReference>
<dbReference type="EMBL" id="WIGM01000672">
    <property type="protein sequence ID" value="KAF6816596.1"/>
    <property type="molecule type" value="Genomic_DNA"/>
</dbReference>
<dbReference type="InterPro" id="IPR036188">
    <property type="entry name" value="FAD/NAD-bd_sf"/>
</dbReference>
<dbReference type="GO" id="GO:0016491">
    <property type="term" value="F:oxidoreductase activity"/>
    <property type="evidence" value="ECO:0007669"/>
    <property type="project" value="UniProtKB-KW"/>
</dbReference>
<accession>A0A8H6JPY9</accession>
<evidence type="ECO:0000313" key="6">
    <source>
        <dbReference type="Proteomes" id="UP000639643"/>
    </source>
</evidence>
<protein>
    <submittedName>
        <fullName evidence="5">Thioredoxin reductase-like protein 1</fullName>
    </submittedName>
</protein>
<feature type="domain" description="FAD/NAD(P)-binding" evidence="4">
    <location>
        <begin position="7"/>
        <end position="316"/>
    </location>
</feature>
<dbReference type="AlphaFoldDB" id="A0A8H6JPY9"/>
<evidence type="ECO:0000313" key="5">
    <source>
        <dbReference type="EMBL" id="KAF6816596.1"/>
    </source>
</evidence>
<name>A0A8H6JPY9_9PEZI</name>
<comment type="similarity">
    <text evidence="1">Belongs to the class-II pyridine nucleotide-disulfide oxidoreductase family.</text>
</comment>